<keyword evidence="4" id="KW-0949">S-adenosyl-L-methionine</keyword>
<evidence type="ECO:0000256" key="8">
    <source>
        <dbReference type="SAM" id="MobiDB-lite"/>
    </source>
</evidence>
<feature type="compositionally biased region" description="Polar residues" evidence="8">
    <location>
        <begin position="36"/>
        <end position="48"/>
    </location>
</feature>
<dbReference type="InterPro" id="IPR045318">
    <property type="entry name" value="EZH1/2-like"/>
</dbReference>
<dbReference type="GO" id="GO:0003682">
    <property type="term" value="F:chromatin binding"/>
    <property type="evidence" value="ECO:0007669"/>
    <property type="project" value="TreeGrafter"/>
</dbReference>
<evidence type="ECO:0000256" key="4">
    <source>
        <dbReference type="ARBA" id="ARBA00022691"/>
    </source>
</evidence>
<keyword evidence="6" id="KW-0804">Transcription</keyword>
<dbReference type="GO" id="GO:0035098">
    <property type="term" value="C:ESC/E(Z) complex"/>
    <property type="evidence" value="ECO:0007669"/>
    <property type="project" value="TreeGrafter"/>
</dbReference>
<evidence type="ECO:0000259" key="10">
    <source>
        <dbReference type="PROSITE" id="PS51633"/>
    </source>
</evidence>
<organism evidence="13">
    <name type="scientific">Enterobius vermicularis</name>
    <name type="common">Human pinworm</name>
    <dbReference type="NCBI Taxonomy" id="51028"/>
    <lineage>
        <taxon>Eukaryota</taxon>
        <taxon>Metazoa</taxon>
        <taxon>Ecdysozoa</taxon>
        <taxon>Nematoda</taxon>
        <taxon>Chromadorea</taxon>
        <taxon>Rhabditida</taxon>
        <taxon>Spirurina</taxon>
        <taxon>Oxyuridomorpha</taxon>
        <taxon>Oxyuroidea</taxon>
        <taxon>Oxyuridae</taxon>
        <taxon>Enterobius</taxon>
    </lineage>
</organism>
<gene>
    <name evidence="11" type="ORF">EVEC_LOCUS9968</name>
</gene>
<dbReference type="STRING" id="51028.A0A0N4VIH2"/>
<dbReference type="InterPro" id="IPR033467">
    <property type="entry name" value="Tesmin/TSO1-like_CXC"/>
</dbReference>
<evidence type="ECO:0000259" key="9">
    <source>
        <dbReference type="PROSITE" id="PS50280"/>
    </source>
</evidence>
<feature type="domain" description="SET" evidence="9">
    <location>
        <begin position="578"/>
        <end position="638"/>
    </location>
</feature>
<feature type="region of interest" description="Disordered" evidence="8">
    <location>
        <begin position="344"/>
        <end position="387"/>
    </location>
</feature>
<dbReference type="SMART" id="SM01114">
    <property type="entry name" value="CXC"/>
    <property type="match status" value="1"/>
</dbReference>
<evidence type="ECO:0000256" key="7">
    <source>
        <dbReference type="ARBA" id="ARBA00048568"/>
    </source>
</evidence>
<dbReference type="AlphaFoldDB" id="A0A0N4VIH2"/>
<accession>A0A0N4VIH2</accession>
<dbReference type="EC" id="2.1.1.356" evidence="1"/>
<dbReference type="GO" id="GO:0031507">
    <property type="term" value="P:heterochromatin formation"/>
    <property type="evidence" value="ECO:0007669"/>
    <property type="project" value="TreeGrafter"/>
</dbReference>
<evidence type="ECO:0000313" key="13">
    <source>
        <dbReference type="WBParaSite" id="EVEC_0001062501-mRNA-1"/>
    </source>
</evidence>
<dbReference type="InterPro" id="IPR046341">
    <property type="entry name" value="SET_dom_sf"/>
</dbReference>
<dbReference type="GO" id="GO:0140951">
    <property type="term" value="F:histone H3K27 trimethyltransferase activity"/>
    <property type="evidence" value="ECO:0007669"/>
    <property type="project" value="UniProtKB-EC"/>
</dbReference>
<dbReference type="InterPro" id="IPR048358">
    <property type="entry name" value="EZH1/2_MCSS"/>
</dbReference>
<dbReference type="Pfam" id="PF18264">
    <property type="entry name" value="preSET_CXC"/>
    <property type="match status" value="1"/>
</dbReference>
<keyword evidence="2" id="KW-0489">Methyltransferase</keyword>
<feature type="compositionally biased region" description="Basic residues" evidence="8">
    <location>
        <begin position="1"/>
        <end position="19"/>
    </location>
</feature>
<feature type="domain" description="CXC" evidence="10">
    <location>
        <begin position="466"/>
        <end position="571"/>
    </location>
</feature>
<proteinExistence type="predicted"/>
<comment type="catalytic activity">
    <reaction evidence="7">
        <text>L-lysyl(27)-[histone H3] + 3 S-adenosyl-L-methionine = N(6),N(6),N(6)-trimethyl-L-lysyl(27)-[histone H3] + 3 S-adenosyl-L-homocysteine + 3 H(+)</text>
        <dbReference type="Rhea" id="RHEA:60292"/>
        <dbReference type="Rhea" id="RHEA-COMP:15535"/>
        <dbReference type="Rhea" id="RHEA-COMP:15548"/>
        <dbReference type="ChEBI" id="CHEBI:15378"/>
        <dbReference type="ChEBI" id="CHEBI:29969"/>
        <dbReference type="ChEBI" id="CHEBI:57856"/>
        <dbReference type="ChEBI" id="CHEBI:59789"/>
        <dbReference type="ChEBI" id="CHEBI:61961"/>
        <dbReference type="EC" id="2.1.1.356"/>
    </reaction>
</comment>
<dbReference type="Pfam" id="PF00856">
    <property type="entry name" value="SET"/>
    <property type="match status" value="1"/>
</dbReference>
<dbReference type="PROSITE" id="PS50280">
    <property type="entry name" value="SET"/>
    <property type="match status" value="1"/>
</dbReference>
<protein>
    <recommendedName>
        <fullName evidence="1">[histone H3]-lysine(27) N-trimethyltransferase</fullName>
        <ecNumber evidence="1">2.1.1.356</ecNumber>
    </recommendedName>
</protein>
<keyword evidence="5" id="KW-0805">Transcription regulation</keyword>
<dbReference type="PANTHER" id="PTHR45747">
    <property type="entry name" value="HISTONE-LYSINE N-METHYLTRANSFERASE E(Z)"/>
    <property type="match status" value="1"/>
</dbReference>
<evidence type="ECO:0000256" key="5">
    <source>
        <dbReference type="ARBA" id="ARBA00023015"/>
    </source>
</evidence>
<evidence type="ECO:0000256" key="6">
    <source>
        <dbReference type="ARBA" id="ARBA00023163"/>
    </source>
</evidence>
<sequence>MPKRGRRWKAQPPSKRRCSSRSISLNGTEKDDVDAGSNSHASEKSNSTVDEDDYLNATNETDVESSVIEDVDSCYRDVVATYEKTIIKESEELFISMREDKKEVYKGSLAKPMSKLVIEAAENVDQPTHFIIRPVFEGTLQKCPCRTIDYIAEKPRMRYWTVTESNITVDAFIRCDDEHTLSHIPFLADEEDGEFGEELQNTFPEGIHGTRKGCGLFINDYILHTMLMKLSKKYKSEEEVRKVCRGINAQFPNKATVPQLLSLFNELPSLTIYGSGSRDNCQKTQSGEERPSYSSFQLLSCGRCFAYDCLLHGISQTDGQVQKKDLPNSVTIEPCGPDCYKHSLPPPTSGKETVNGNESSAKSSKTQVVNGNESSVKGSKTQLSTGESSLNPLNTDILLALRSTFKNDYCKIAKAFNATVGELASKTCLEIYSYLLQMAPVSPRVDVVPRHKSKKKKNMRDKHRLFRSVKWARTEGKVRNSHVYEPCHHLGKCTVENGCSCVRVDNLCTKHCACPETCVHRFPGCRCAPGLCCTKQCQCFYASWECDPDLCKSCRCDNLEEPEALMCKNVSIQRGFQKKLSIGTSQVAGWGCFAEEDIAKNEFISEYCGEVITHDESERRGKIYDKLKCSYLFGNFYC</sequence>
<feature type="region of interest" description="Disordered" evidence="8">
    <location>
        <begin position="1"/>
        <end position="61"/>
    </location>
</feature>
<dbReference type="InterPro" id="IPR001214">
    <property type="entry name" value="SET_dom"/>
</dbReference>
<evidence type="ECO:0000256" key="1">
    <source>
        <dbReference type="ARBA" id="ARBA00012186"/>
    </source>
</evidence>
<name>A0A0N4VIH2_ENTVE</name>
<evidence type="ECO:0000256" key="3">
    <source>
        <dbReference type="ARBA" id="ARBA00022679"/>
    </source>
</evidence>
<evidence type="ECO:0000313" key="12">
    <source>
        <dbReference type="Proteomes" id="UP000274131"/>
    </source>
</evidence>
<dbReference type="Proteomes" id="UP000274131">
    <property type="component" value="Unassembled WGS sequence"/>
</dbReference>
<dbReference type="PROSITE" id="PS51633">
    <property type="entry name" value="CXC"/>
    <property type="match status" value="1"/>
</dbReference>
<reference evidence="11 12" key="2">
    <citation type="submission" date="2018-10" db="EMBL/GenBank/DDBJ databases">
        <authorList>
            <consortium name="Pathogen Informatics"/>
        </authorList>
    </citation>
    <scope>NUCLEOTIDE SEQUENCE [LARGE SCALE GENOMIC DNA]</scope>
</reference>
<reference evidence="13" key="1">
    <citation type="submission" date="2017-02" db="UniProtKB">
        <authorList>
            <consortium name="WormBaseParasite"/>
        </authorList>
    </citation>
    <scope>IDENTIFICATION</scope>
</reference>
<keyword evidence="3" id="KW-0808">Transferase</keyword>
<dbReference type="WBParaSite" id="EVEC_0001062501-mRNA-1">
    <property type="protein sequence ID" value="EVEC_0001062501-mRNA-1"/>
    <property type="gene ID" value="EVEC_0001062501"/>
</dbReference>
<feature type="compositionally biased region" description="Polar residues" evidence="8">
    <location>
        <begin position="350"/>
        <end position="387"/>
    </location>
</feature>
<dbReference type="Gene3D" id="2.170.270.10">
    <property type="entry name" value="SET domain"/>
    <property type="match status" value="1"/>
</dbReference>
<dbReference type="InterPro" id="IPR026489">
    <property type="entry name" value="CXC_dom"/>
</dbReference>
<dbReference type="Pfam" id="PF21358">
    <property type="entry name" value="Ezh2_MCSS"/>
    <property type="match status" value="1"/>
</dbReference>
<dbReference type="GO" id="GO:0032259">
    <property type="term" value="P:methylation"/>
    <property type="evidence" value="ECO:0007669"/>
    <property type="project" value="UniProtKB-KW"/>
</dbReference>
<dbReference type="SUPFAM" id="SSF82199">
    <property type="entry name" value="SET domain"/>
    <property type="match status" value="1"/>
</dbReference>
<evidence type="ECO:0000313" key="11">
    <source>
        <dbReference type="EMBL" id="VDD95217.1"/>
    </source>
</evidence>
<dbReference type="PANTHER" id="PTHR45747:SF4">
    <property type="entry name" value="HISTONE-LYSINE N-METHYLTRANSFERASE E(Z)"/>
    <property type="match status" value="1"/>
</dbReference>
<keyword evidence="12" id="KW-1185">Reference proteome</keyword>
<dbReference type="EMBL" id="UXUI01010425">
    <property type="protein sequence ID" value="VDD95217.1"/>
    <property type="molecule type" value="Genomic_DNA"/>
</dbReference>
<evidence type="ECO:0000256" key="2">
    <source>
        <dbReference type="ARBA" id="ARBA00022603"/>
    </source>
</evidence>
<dbReference type="OrthoDB" id="6141102at2759"/>
<dbReference type="InterPro" id="IPR041355">
    <property type="entry name" value="Pre-SET_CXC"/>
</dbReference>